<accession>A0AAD1TFP1</accession>
<protein>
    <submittedName>
        <fullName evidence="2">Uncharacterized protein</fullName>
    </submittedName>
</protein>
<dbReference type="AlphaFoldDB" id="A0AAD1TFP1"/>
<feature type="non-terminal residue" evidence="2">
    <location>
        <position position="1"/>
    </location>
</feature>
<sequence>CVKKRCNTQRDPKHAPECAPQSPNNTHTGKTTHNTLNMSDDKAANDIIKPPLRRQLNVMFDAMRNTPLRRRLNVMVKYNCKPSL</sequence>
<organism evidence="2 3">
    <name type="scientific">Pelobates cultripes</name>
    <name type="common">Western spadefoot toad</name>
    <dbReference type="NCBI Taxonomy" id="61616"/>
    <lineage>
        <taxon>Eukaryota</taxon>
        <taxon>Metazoa</taxon>
        <taxon>Chordata</taxon>
        <taxon>Craniata</taxon>
        <taxon>Vertebrata</taxon>
        <taxon>Euteleostomi</taxon>
        <taxon>Amphibia</taxon>
        <taxon>Batrachia</taxon>
        <taxon>Anura</taxon>
        <taxon>Pelobatoidea</taxon>
        <taxon>Pelobatidae</taxon>
        <taxon>Pelobates</taxon>
    </lineage>
</organism>
<dbReference type="EMBL" id="OW240923">
    <property type="protein sequence ID" value="CAH2324241.1"/>
    <property type="molecule type" value="Genomic_DNA"/>
</dbReference>
<name>A0AAD1TFP1_PELCU</name>
<proteinExistence type="predicted"/>
<keyword evidence="3" id="KW-1185">Reference proteome</keyword>
<feature type="compositionally biased region" description="Low complexity" evidence="1">
    <location>
        <begin position="24"/>
        <end position="37"/>
    </location>
</feature>
<gene>
    <name evidence="2" type="ORF">PECUL_23A040126</name>
</gene>
<reference evidence="2" key="1">
    <citation type="submission" date="2022-03" db="EMBL/GenBank/DDBJ databases">
        <authorList>
            <person name="Alioto T."/>
            <person name="Alioto T."/>
            <person name="Gomez Garrido J."/>
        </authorList>
    </citation>
    <scope>NUCLEOTIDE SEQUENCE</scope>
</reference>
<feature type="region of interest" description="Disordered" evidence="1">
    <location>
        <begin position="1"/>
        <end position="47"/>
    </location>
</feature>
<evidence type="ECO:0000313" key="3">
    <source>
        <dbReference type="Proteomes" id="UP001295444"/>
    </source>
</evidence>
<evidence type="ECO:0000313" key="2">
    <source>
        <dbReference type="EMBL" id="CAH2324241.1"/>
    </source>
</evidence>
<evidence type="ECO:0000256" key="1">
    <source>
        <dbReference type="SAM" id="MobiDB-lite"/>
    </source>
</evidence>
<dbReference type="Proteomes" id="UP001295444">
    <property type="component" value="Chromosome 12"/>
</dbReference>